<gene>
    <name evidence="2" type="ORF">IFM89_017223</name>
</gene>
<dbReference type="AlphaFoldDB" id="A0A835HBJ5"/>
<proteinExistence type="predicted"/>
<feature type="region of interest" description="Disordered" evidence="1">
    <location>
        <begin position="145"/>
        <end position="170"/>
    </location>
</feature>
<dbReference type="Pfam" id="PF14223">
    <property type="entry name" value="Retrotran_gag_2"/>
    <property type="match status" value="1"/>
</dbReference>
<organism evidence="2 3">
    <name type="scientific">Coptis chinensis</name>
    <dbReference type="NCBI Taxonomy" id="261450"/>
    <lineage>
        <taxon>Eukaryota</taxon>
        <taxon>Viridiplantae</taxon>
        <taxon>Streptophyta</taxon>
        <taxon>Embryophyta</taxon>
        <taxon>Tracheophyta</taxon>
        <taxon>Spermatophyta</taxon>
        <taxon>Magnoliopsida</taxon>
        <taxon>Ranunculales</taxon>
        <taxon>Ranunculaceae</taxon>
        <taxon>Coptidoideae</taxon>
        <taxon>Coptis</taxon>
    </lineage>
</organism>
<name>A0A835HBJ5_9MAGN</name>
<sequence length="170" mass="18962">MGEFLQKIKEISDSLAAAGVIISDADLVSYVYNGLPSEDEAFCAAVTVRKEQVLFDELHNLLLSEEITVSERNKSLVASSPQAFSVNRFAQQDTVQNGYKNNAYAHIKEMDIRIEEEVVKEVEEDIIIKEEGIIHRIHRSSYQNFGSASSSNSQVTQGFTSNNTGRIQCQ</sequence>
<dbReference type="PANTHER" id="PTHR47481:SF31">
    <property type="entry name" value="OS01G0873500 PROTEIN"/>
    <property type="match status" value="1"/>
</dbReference>
<evidence type="ECO:0000313" key="3">
    <source>
        <dbReference type="Proteomes" id="UP000631114"/>
    </source>
</evidence>
<dbReference type="OrthoDB" id="1845088at2759"/>
<keyword evidence="3" id="KW-1185">Reference proteome</keyword>
<evidence type="ECO:0000256" key="1">
    <source>
        <dbReference type="SAM" id="MobiDB-lite"/>
    </source>
</evidence>
<accession>A0A835HBJ5</accession>
<reference evidence="2 3" key="1">
    <citation type="submission" date="2020-10" db="EMBL/GenBank/DDBJ databases">
        <title>The Coptis chinensis genome and diversification of protoberbering-type alkaloids.</title>
        <authorList>
            <person name="Wang B."/>
            <person name="Shu S."/>
            <person name="Song C."/>
            <person name="Liu Y."/>
        </authorList>
    </citation>
    <scope>NUCLEOTIDE SEQUENCE [LARGE SCALE GENOMIC DNA]</scope>
    <source>
        <strain evidence="2">HL-2020</strain>
        <tissue evidence="2">Leaf</tissue>
    </source>
</reference>
<dbReference type="PANTHER" id="PTHR47481">
    <property type="match status" value="1"/>
</dbReference>
<dbReference type="Proteomes" id="UP000631114">
    <property type="component" value="Unassembled WGS sequence"/>
</dbReference>
<dbReference type="EMBL" id="JADFTS010000007">
    <property type="protein sequence ID" value="KAF9597320.1"/>
    <property type="molecule type" value="Genomic_DNA"/>
</dbReference>
<comment type="caution">
    <text evidence="2">The sequence shown here is derived from an EMBL/GenBank/DDBJ whole genome shotgun (WGS) entry which is preliminary data.</text>
</comment>
<evidence type="ECO:0000313" key="2">
    <source>
        <dbReference type="EMBL" id="KAF9597320.1"/>
    </source>
</evidence>
<protein>
    <submittedName>
        <fullName evidence="2">Uncharacterized protein</fullName>
    </submittedName>
</protein>